<evidence type="ECO:0000259" key="5">
    <source>
        <dbReference type="Pfam" id="PF02826"/>
    </source>
</evidence>
<dbReference type="AlphaFoldDB" id="A0AAX6MMC1"/>
<dbReference type="InterPro" id="IPR006140">
    <property type="entry name" value="D-isomer_DH_NAD-bd"/>
</dbReference>
<comment type="caution">
    <text evidence="6">The sequence shown here is derived from an EMBL/GenBank/DDBJ whole genome shotgun (WGS) entry which is preliminary data.</text>
</comment>
<feature type="domain" description="D-isomer specific 2-hydroxyacid dehydrogenase NAD-binding" evidence="5">
    <location>
        <begin position="104"/>
        <end position="155"/>
    </location>
</feature>
<keyword evidence="3" id="KW-0520">NAD</keyword>
<proteinExistence type="inferred from homology"/>
<protein>
    <recommendedName>
        <fullName evidence="5">D-isomer specific 2-hydroxyacid dehydrogenase NAD-binding domain-containing protein</fullName>
    </recommendedName>
</protein>
<comment type="similarity">
    <text evidence="1">Belongs to the D-isomer specific 2-hydroxyacid dehydrogenase family.</text>
</comment>
<feature type="region of interest" description="Disordered" evidence="4">
    <location>
        <begin position="17"/>
        <end position="58"/>
    </location>
</feature>
<organism evidence="6 7">
    <name type="scientific">Daldinia eschscholtzii</name>
    <dbReference type="NCBI Taxonomy" id="292717"/>
    <lineage>
        <taxon>Eukaryota</taxon>
        <taxon>Fungi</taxon>
        <taxon>Dikarya</taxon>
        <taxon>Ascomycota</taxon>
        <taxon>Pezizomycotina</taxon>
        <taxon>Sordariomycetes</taxon>
        <taxon>Xylariomycetidae</taxon>
        <taxon>Xylariales</taxon>
        <taxon>Hypoxylaceae</taxon>
        <taxon>Daldinia</taxon>
    </lineage>
</organism>
<feature type="compositionally biased region" description="Basic and acidic residues" evidence="4">
    <location>
        <begin position="19"/>
        <end position="46"/>
    </location>
</feature>
<evidence type="ECO:0000256" key="1">
    <source>
        <dbReference type="ARBA" id="ARBA00005854"/>
    </source>
</evidence>
<keyword evidence="7" id="KW-1185">Reference proteome</keyword>
<dbReference type="Pfam" id="PF02826">
    <property type="entry name" value="2-Hacid_dh_C"/>
    <property type="match status" value="1"/>
</dbReference>
<dbReference type="GO" id="GO:0016491">
    <property type="term" value="F:oxidoreductase activity"/>
    <property type="evidence" value="ECO:0007669"/>
    <property type="project" value="UniProtKB-KW"/>
</dbReference>
<dbReference type="GO" id="GO:0051287">
    <property type="term" value="F:NAD binding"/>
    <property type="evidence" value="ECO:0007669"/>
    <property type="project" value="InterPro"/>
</dbReference>
<keyword evidence="2" id="KW-0560">Oxidoreductase</keyword>
<evidence type="ECO:0000256" key="3">
    <source>
        <dbReference type="ARBA" id="ARBA00023027"/>
    </source>
</evidence>
<evidence type="ECO:0000313" key="6">
    <source>
        <dbReference type="EMBL" id="KAK6953547.1"/>
    </source>
</evidence>
<gene>
    <name evidence="6" type="ORF">Daesc_005852</name>
</gene>
<evidence type="ECO:0000256" key="2">
    <source>
        <dbReference type="ARBA" id="ARBA00023002"/>
    </source>
</evidence>
<evidence type="ECO:0000256" key="4">
    <source>
        <dbReference type="SAM" id="MobiDB-lite"/>
    </source>
</evidence>
<evidence type="ECO:0000313" key="7">
    <source>
        <dbReference type="Proteomes" id="UP001369815"/>
    </source>
</evidence>
<dbReference type="Gene3D" id="3.40.50.720">
    <property type="entry name" value="NAD(P)-binding Rossmann-like Domain"/>
    <property type="match status" value="1"/>
</dbReference>
<name>A0AAX6MMC1_9PEZI</name>
<dbReference type="PANTHER" id="PTHR42789">
    <property type="entry name" value="D-ISOMER SPECIFIC 2-HYDROXYACID DEHYDROGENASE FAMILY PROTEIN (AFU_ORTHOLOGUE AFUA_6G10090)"/>
    <property type="match status" value="1"/>
</dbReference>
<accession>A0AAX6MMC1</accession>
<reference evidence="6 7" key="1">
    <citation type="journal article" date="2024" name="Front Chem Biol">
        <title>Unveiling the potential of Daldinia eschscholtzii MFLUCC 19-0629 through bioactivity and bioinformatics studies for enhanced sustainable agriculture production.</title>
        <authorList>
            <person name="Brooks S."/>
            <person name="Weaver J.A."/>
            <person name="Klomchit A."/>
            <person name="Alharthi S.A."/>
            <person name="Onlamun T."/>
            <person name="Nurani R."/>
            <person name="Vong T.K."/>
            <person name="Alberti F."/>
            <person name="Greco C."/>
        </authorList>
    </citation>
    <scope>NUCLEOTIDE SEQUENCE [LARGE SCALE GENOMIC DNA]</scope>
    <source>
        <strain evidence="6">MFLUCC 19-0629</strain>
    </source>
</reference>
<dbReference type="EMBL" id="JBANMG010000005">
    <property type="protein sequence ID" value="KAK6953547.1"/>
    <property type="molecule type" value="Genomic_DNA"/>
</dbReference>
<dbReference type="InterPro" id="IPR036291">
    <property type="entry name" value="NAD(P)-bd_dom_sf"/>
</dbReference>
<dbReference type="InterPro" id="IPR050857">
    <property type="entry name" value="D-2-hydroxyacid_DH"/>
</dbReference>
<dbReference type="PANTHER" id="PTHR42789:SF1">
    <property type="entry name" value="D-ISOMER SPECIFIC 2-HYDROXYACID DEHYDROGENASE FAMILY PROTEIN (AFU_ORTHOLOGUE AFUA_6G10090)"/>
    <property type="match status" value="1"/>
</dbReference>
<dbReference type="SUPFAM" id="SSF51735">
    <property type="entry name" value="NAD(P)-binding Rossmann-fold domains"/>
    <property type="match status" value="1"/>
</dbReference>
<sequence length="156" mass="17048">MFDLATASALGISVAAAPGRDRTDRPREKELAVAARDRIDGHDPGRRRSRTSRRRGSWGRVLGVGRAGRALERENLTQDKADRKPAEVGLPVRGGYALYPEAPTFMTVSKDELFSTADVVSSHYVLSERSRGIVGKMELARMKDSALLVNTSRGVI</sequence>
<feature type="compositionally biased region" description="Basic residues" evidence="4">
    <location>
        <begin position="47"/>
        <end position="57"/>
    </location>
</feature>
<dbReference type="Proteomes" id="UP001369815">
    <property type="component" value="Unassembled WGS sequence"/>
</dbReference>